<name>A0ABR2TY23_9ROSI</name>
<comment type="caution">
    <text evidence="1">The sequence shown here is derived from an EMBL/GenBank/DDBJ whole genome shotgun (WGS) entry which is preliminary data.</text>
</comment>
<organism evidence="1 2">
    <name type="scientific">Hibiscus sabdariffa</name>
    <name type="common">roselle</name>
    <dbReference type="NCBI Taxonomy" id="183260"/>
    <lineage>
        <taxon>Eukaryota</taxon>
        <taxon>Viridiplantae</taxon>
        <taxon>Streptophyta</taxon>
        <taxon>Embryophyta</taxon>
        <taxon>Tracheophyta</taxon>
        <taxon>Spermatophyta</taxon>
        <taxon>Magnoliopsida</taxon>
        <taxon>eudicotyledons</taxon>
        <taxon>Gunneridae</taxon>
        <taxon>Pentapetalae</taxon>
        <taxon>rosids</taxon>
        <taxon>malvids</taxon>
        <taxon>Malvales</taxon>
        <taxon>Malvaceae</taxon>
        <taxon>Malvoideae</taxon>
        <taxon>Hibiscus</taxon>
    </lineage>
</organism>
<keyword evidence="2" id="KW-1185">Reference proteome</keyword>
<evidence type="ECO:0000313" key="2">
    <source>
        <dbReference type="Proteomes" id="UP001396334"/>
    </source>
</evidence>
<protein>
    <submittedName>
        <fullName evidence="1">Uncharacterized protein</fullName>
    </submittedName>
</protein>
<dbReference type="Proteomes" id="UP001396334">
    <property type="component" value="Unassembled WGS sequence"/>
</dbReference>
<accession>A0ABR2TY23</accession>
<sequence>MIGEDSFDTTDMVFGEVCALYSFHFDHCNHRVEQCVVFHNLHIVAYDCDRILDKDLSRRKSFKVPSVVWCRANTRMLQQKAFVDQLSP</sequence>
<reference evidence="1 2" key="1">
    <citation type="journal article" date="2024" name="G3 (Bethesda)">
        <title>Genome assembly of Hibiscus sabdariffa L. provides insights into metabolisms of medicinal natural products.</title>
        <authorList>
            <person name="Kim T."/>
        </authorList>
    </citation>
    <scope>NUCLEOTIDE SEQUENCE [LARGE SCALE GENOMIC DNA]</scope>
    <source>
        <strain evidence="1">TK-2024</strain>
        <tissue evidence="1">Old leaves</tissue>
    </source>
</reference>
<dbReference type="EMBL" id="JBBPBN010000004">
    <property type="protein sequence ID" value="KAK9042373.1"/>
    <property type="molecule type" value="Genomic_DNA"/>
</dbReference>
<proteinExistence type="predicted"/>
<evidence type="ECO:0000313" key="1">
    <source>
        <dbReference type="EMBL" id="KAK9042373.1"/>
    </source>
</evidence>
<gene>
    <name evidence="1" type="ORF">V6N11_017448</name>
</gene>